<dbReference type="GO" id="GO:0008146">
    <property type="term" value="F:sulfotransferase activity"/>
    <property type="evidence" value="ECO:0007669"/>
    <property type="project" value="InterPro"/>
</dbReference>
<evidence type="ECO:0000313" key="6">
    <source>
        <dbReference type="Proteomes" id="UP000187203"/>
    </source>
</evidence>
<evidence type="ECO:0000256" key="3">
    <source>
        <dbReference type="RuleBase" id="RU361155"/>
    </source>
</evidence>
<protein>
    <recommendedName>
        <fullName evidence="3">Sulfotransferase</fullName>
        <ecNumber evidence="3">2.8.2.-</ecNumber>
    </recommendedName>
</protein>
<dbReference type="AlphaFoldDB" id="A0A1R3HRP8"/>
<dbReference type="InterPro" id="IPR000863">
    <property type="entry name" value="Sulfotransferase_dom"/>
</dbReference>
<accession>A0A1R3HRP8</accession>
<dbReference type="PANTHER" id="PTHR11783">
    <property type="entry name" value="SULFOTRANSFERASE SULT"/>
    <property type="match status" value="1"/>
</dbReference>
<dbReference type="Gene3D" id="3.40.50.300">
    <property type="entry name" value="P-loop containing nucleotide triphosphate hydrolases"/>
    <property type="match status" value="1"/>
</dbReference>
<dbReference type="Proteomes" id="UP000187203">
    <property type="component" value="Unassembled WGS sequence"/>
</dbReference>
<comment type="similarity">
    <text evidence="1 3">Belongs to the sulfotransferase 1 family.</text>
</comment>
<keyword evidence="6" id="KW-1185">Reference proteome</keyword>
<evidence type="ECO:0000256" key="1">
    <source>
        <dbReference type="ARBA" id="ARBA00005771"/>
    </source>
</evidence>
<dbReference type="EC" id="2.8.2.-" evidence="3"/>
<dbReference type="InterPro" id="IPR027417">
    <property type="entry name" value="P-loop_NTPase"/>
</dbReference>
<evidence type="ECO:0000259" key="4">
    <source>
        <dbReference type="Pfam" id="PF00685"/>
    </source>
</evidence>
<keyword evidence="2 3" id="KW-0808">Transferase</keyword>
<dbReference type="Pfam" id="PF00685">
    <property type="entry name" value="Sulfotransfer_1"/>
    <property type="match status" value="1"/>
</dbReference>
<proteinExistence type="inferred from homology"/>
<evidence type="ECO:0000256" key="2">
    <source>
        <dbReference type="ARBA" id="ARBA00022679"/>
    </source>
</evidence>
<evidence type="ECO:0000313" key="5">
    <source>
        <dbReference type="EMBL" id="OMO72988.1"/>
    </source>
</evidence>
<name>A0A1R3HRP8_9ROSI</name>
<dbReference type="EMBL" id="AWUE01019531">
    <property type="protein sequence ID" value="OMO72988.1"/>
    <property type="molecule type" value="Genomic_DNA"/>
</dbReference>
<gene>
    <name evidence="5" type="ORF">COLO4_27329</name>
</gene>
<sequence length="162" mass="18532">MTTSKASQLSITEMEKRQLEIDEGYQKTYKKKYWQRCLKRVNRRLAMGLGFEHLIQEGGSTSLVETLPSPRLLPTHLAFSLFPNSMASGACRFVYICRNPKDAFVSLWHFFNKLRSLKQVPPLSLEDALDSFSKGVSFCGPFWDHVLGIGKPVWSHPTRFCS</sequence>
<organism evidence="5 6">
    <name type="scientific">Corchorus olitorius</name>
    <dbReference type="NCBI Taxonomy" id="93759"/>
    <lineage>
        <taxon>Eukaryota</taxon>
        <taxon>Viridiplantae</taxon>
        <taxon>Streptophyta</taxon>
        <taxon>Embryophyta</taxon>
        <taxon>Tracheophyta</taxon>
        <taxon>Spermatophyta</taxon>
        <taxon>Magnoliopsida</taxon>
        <taxon>eudicotyledons</taxon>
        <taxon>Gunneridae</taxon>
        <taxon>Pentapetalae</taxon>
        <taxon>rosids</taxon>
        <taxon>malvids</taxon>
        <taxon>Malvales</taxon>
        <taxon>Malvaceae</taxon>
        <taxon>Grewioideae</taxon>
        <taxon>Apeibeae</taxon>
        <taxon>Corchorus</taxon>
    </lineage>
</organism>
<dbReference type="SUPFAM" id="SSF52540">
    <property type="entry name" value="P-loop containing nucleoside triphosphate hydrolases"/>
    <property type="match status" value="1"/>
</dbReference>
<feature type="domain" description="Sulfotransferase" evidence="4">
    <location>
        <begin position="61"/>
        <end position="151"/>
    </location>
</feature>
<dbReference type="OrthoDB" id="205623at2759"/>
<reference evidence="6" key="1">
    <citation type="submission" date="2013-09" db="EMBL/GenBank/DDBJ databases">
        <title>Corchorus olitorius genome sequencing.</title>
        <authorList>
            <person name="Alam M."/>
            <person name="Haque M.S."/>
            <person name="Islam M.S."/>
            <person name="Emdad E.M."/>
            <person name="Islam M.M."/>
            <person name="Ahmed B."/>
            <person name="Halim A."/>
            <person name="Hossen Q.M.M."/>
            <person name="Hossain M.Z."/>
            <person name="Ahmed R."/>
            <person name="Khan M.M."/>
            <person name="Islam R."/>
            <person name="Rashid M.M."/>
            <person name="Khan S.A."/>
            <person name="Rahman M.S."/>
            <person name="Alam M."/>
            <person name="Yahiya A.S."/>
            <person name="Khan M.S."/>
            <person name="Azam M.S."/>
            <person name="Haque T."/>
            <person name="Lashkar M.Z.H."/>
            <person name="Akhand A.I."/>
            <person name="Morshed G."/>
            <person name="Roy S."/>
            <person name="Uddin K.S."/>
            <person name="Rabeya T."/>
            <person name="Hossain A.S."/>
            <person name="Chowdhury A."/>
            <person name="Snigdha A.R."/>
            <person name="Mortoza M.S."/>
            <person name="Matin S.A."/>
            <person name="Hoque S.M.E."/>
            <person name="Islam M.K."/>
            <person name="Roy D.K."/>
            <person name="Haider R."/>
            <person name="Moosa M.M."/>
            <person name="Elias S.M."/>
            <person name="Hasan A.M."/>
            <person name="Jahan S."/>
            <person name="Shafiuddin M."/>
            <person name="Mahmood N."/>
            <person name="Shommy N.S."/>
        </authorList>
    </citation>
    <scope>NUCLEOTIDE SEQUENCE [LARGE SCALE GENOMIC DNA]</scope>
    <source>
        <strain evidence="6">cv. O-4</strain>
    </source>
</reference>
<comment type="caution">
    <text evidence="5">The sequence shown here is derived from an EMBL/GenBank/DDBJ whole genome shotgun (WGS) entry which is preliminary data.</text>
</comment>